<dbReference type="InterPro" id="IPR002509">
    <property type="entry name" value="NODB_dom"/>
</dbReference>
<dbReference type="STRING" id="1855383.SAMN05216548_10334"/>
<evidence type="ECO:0000313" key="7">
    <source>
        <dbReference type="Proteomes" id="UP000199647"/>
    </source>
</evidence>
<dbReference type="PANTHER" id="PTHR47561">
    <property type="entry name" value="POLYSACCHARIDE DEACETYLASE FAMILY PROTEIN (AFU_ORTHOLOGUE AFUA_6G05030)"/>
    <property type="match status" value="1"/>
</dbReference>
<evidence type="ECO:0000259" key="5">
    <source>
        <dbReference type="PROSITE" id="PS51677"/>
    </source>
</evidence>
<dbReference type="GO" id="GO:0005975">
    <property type="term" value="P:carbohydrate metabolic process"/>
    <property type="evidence" value="ECO:0007669"/>
    <property type="project" value="InterPro"/>
</dbReference>
<dbReference type="AlphaFoldDB" id="A0A1H9E0W6"/>
<evidence type="ECO:0000256" key="3">
    <source>
        <dbReference type="ARBA" id="ARBA00020071"/>
    </source>
</evidence>
<comment type="function">
    <text evidence="1">Is involved in generating a small heat-stable compound (Nod), an acylated oligomer of N-acetylglucosamine, that stimulates mitosis in various plant protoplasts.</text>
</comment>
<comment type="similarity">
    <text evidence="2">Belongs to the polysaccharide deacetylase family.</text>
</comment>
<dbReference type="GO" id="GO:0016810">
    <property type="term" value="F:hydrolase activity, acting on carbon-nitrogen (but not peptide) bonds"/>
    <property type="evidence" value="ECO:0007669"/>
    <property type="project" value="InterPro"/>
</dbReference>
<evidence type="ECO:0000256" key="1">
    <source>
        <dbReference type="ARBA" id="ARBA00003236"/>
    </source>
</evidence>
<dbReference type="RefSeq" id="WP_092495661.1">
    <property type="nucleotide sequence ID" value="NZ_FOFG01000003.1"/>
</dbReference>
<evidence type="ECO:0000313" key="6">
    <source>
        <dbReference type="EMBL" id="SEQ19400.1"/>
    </source>
</evidence>
<feature type="domain" description="NodB homology" evidence="5">
    <location>
        <begin position="30"/>
        <end position="267"/>
    </location>
</feature>
<evidence type="ECO:0000256" key="2">
    <source>
        <dbReference type="ARBA" id="ARBA00010973"/>
    </source>
</evidence>
<dbReference type="PANTHER" id="PTHR47561:SF1">
    <property type="entry name" value="POLYSACCHARIDE DEACETYLASE FAMILY PROTEIN (AFU_ORTHOLOGUE AFUA_6G05030)"/>
    <property type="match status" value="1"/>
</dbReference>
<sequence>MTAAKDVGVALTFDYDAYSLWIGTFGAKSPSMLSRGEFGPTGVRRILSTLEHYKIPGTFYIPGHTAYAFPKTVQDIAAAGHEIGHHGWIHENPVTVSADRERWILEKGFKALDEVAGVRPVGYRSPAWDNSPDSIPLLLEYGFEYESSMMGSDFQPYWCRLGDEFTMDDPYRFGTPVDLVEMPVAWHLDDFPQFEYVVGKTSTIQGVMTPRNLLQMWIDEFDYLYDRIGTGLFSATMHPQVIGRAHRMLLLEQFIEHVKDKPGVSFTTMQDYCRKWREGKTPSLPAEAAGAFGQ</sequence>
<name>A0A1H9E0W6_9HYPH</name>
<dbReference type="InterPro" id="IPR011330">
    <property type="entry name" value="Glyco_hydro/deAcase_b/a-brl"/>
</dbReference>
<evidence type="ECO:0000256" key="4">
    <source>
        <dbReference type="ARBA" id="ARBA00032976"/>
    </source>
</evidence>
<accession>A0A1H9E0W6</accession>
<dbReference type="OrthoDB" id="9784220at2"/>
<reference evidence="6 7" key="1">
    <citation type="submission" date="2016-10" db="EMBL/GenBank/DDBJ databases">
        <authorList>
            <person name="de Groot N.N."/>
        </authorList>
    </citation>
    <scope>NUCLEOTIDE SEQUENCE [LARGE SCALE GENOMIC DNA]</scope>
    <source>
        <strain evidence="6 7">A52C2</strain>
    </source>
</reference>
<protein>
    <recommendedName>
        <fullName evidence="3">Chitooligosaccharide deacetylase</fullName>
    </recommendedName>
    <alternativeName>
        <fullName evidence="4">Nodulation protein B</fullName>
    </alternativeName>
</protein>
<keyword evidence="7" id="KW-1185">Reference proteome</keyword>
<dbReference type="Gene3D" id="3.20.20.370">
    <property type="entry name" value="Glycoside hydrolase/deacetylase"/>
    <property type="match status" value="1"/>
</dbReference>
<dbReference type="SUPFAM" id="SSF88713">
    <property type="entry name" value="Glycoside hydrolase/deacetylase"/>
    <property type="match status" value="1"/>
</dbReference>
<dbReference type="InterPro" id="IPR037950">
    <property type="entry name" value="PgdA-like"/>
</dbReference>
<organism evidence="6 7">
    <name type="scientific">Faunimonas pinastri</name>
    <dbReference type="NCBI Taxonomy" id="1855383"/>
    <lineage>
        <taxon>Bacteria</taxon>
        <taxon>Pseudomonadati</taxon>
        <taxon>Pseudomonadota</taxon>
        <taxon>Alphaproteobacteria</taxon>
        <taxon>Hyphomicrobiales</taxon>
        <taxon>Afifellaceae</taxon>
        <taxon>Faunimonas</taxon>
    </lineage>
</organism>
<gene>
    <name evidence="6" type="ORF">SAMN05216548_10334</name>
</gene>
<dbReference type="EMBL" id="FOFG01000003">
    <property type="protein sequence ID" value="SEQ19400.1"/>
    <property type="molecule type" value="Genomic_DNA"/>
</dbReference>
<dbReference type="PROSITE" id="PS51677">
    <property type="entry name" value="NODB"/>
    <property type="match status" value="1"/>
</dbReference>
<proteinExistence type="inferred from homology"/>
<dbReference type="Pfam" id="PF01522">
    <property type="entry name" value="Polysacc_deac_1"/>
    <property type="match status" value="1"/>
</dbReference>
<dbReference type="Proteomes" id="UP000199647">
    <property type="component" value="Unassembled WGS sequence"/>
</dbReference>
<dbReference type="CDD" id="cd10938">
    <property type="entry name" value="CE4_HpPgdA_like"/>
    <property type="match status" value="1"/>
</dbReference>